<dbReference type="Pfam" id="PF13499">
    <property type="entry name" value="EF-hand_7"/>
    <property type="match status" value="1"/>
</dbReference>
<accession>A0A2A6CGZ8</accession>
<evidence type="ECO:0000313" key="5">
    <source>
        <dbReference type="Proteomes" id="UP000005239"/>
    </source>
</evidence>
<proteinExistence type="predicted"/>
<keyword evidence="2" id="KW-0677">Repeat</keyword>
<dbReference type="SUPFAM" id="SSF47473">
    <property type="entry name" value="EF-hand"/>
    <property type="match status" value="1"/>
</dbReference>
<reference evidence="4" key="2">
    <citation type="submission" date="2022-06" db="UniProtKB">
        <authorList>
            <consortium name="EnsemblMetazoa"/>
        </authorList>
    </citation>
    <scope>IDENTIFICATION</scope>
    <source>
        <strain evidence="4">PS312</strain>
    </source>
</reference>
<dbReference type="AlphaFoldDB" id="A0A2A6CGZ8"/>
<dbReference type="GO" id="GO:0005509">
    <property type="term" value="F:calcium ion binding"/>
    <property type="evidence" value="ECO:0007669"/>
    <property type="project" value="InterPro"/>
</dbReference>
<organism evidence="4 5">
    <name type="scientific">Pristionchus pacificus</name>
    <name type="common">Parasitic nematode worm</name>
    <dbReference type="NCBI Taxonomy" id="54126"/>
    <lineage>
        <taxon>Eukaryota</taxon>
        <taxon>Metazoa</taxon>
        <taxon>Ecdysozoa</taxon>
        <taxon>Nematoda</taxon>
        <taxon>Chromadorea</taxon>
        <taxon>Rhabditida</taxon>
        <taxon>Rhabditina</taxon>
        <taxon>Diplogasteromorpha</taxon>
        <taxon>Diplogasteroidea</taxon>
        <taxon>Neodiplogasteridae</taxon>
        <taxon>Pristionchus</taxon>
    </lineage>
</organism>
<gene>
    <name evidence="4" type="primary">WBGene00117553</name>
</gene>
<reference evidence="5" key="1">
    <citation type="journal article" date="2008" name="Nat. Genet.">
        <title>The Pristionchus pacificus genome provides a unique perspective on nematode lifestyle and parasitism.</title>
        <authorList>
            <person name="Dieterich C."/>
            <person name="Clifton S.W."/>
            <person name="Schuster L.N."/>
            <person name="Chinwalla A."/>
            <person name="Delehaunty K."/>
            <person name="Dinkelacker I."/>
            <person name="Fulton L."/>
            <person name="Fulton R."/>
            <person name="Godfrey J."/>
            <person name="Minx P."/>
            <person name="Mitreva M."/>
            <person name="Roeseler W."/>
            <person name="Tian H."/>
            <person name="Witte H."/>
            <person name="Yang S.P."/>
            <person name="Wilson R.K."/>
            <person name="Sommer R.J."/>
        </authorList>
    </citation>
    <scope>NUCLEOTIDE SEQUENCE [LARGE SCALE GENOMIC DNA]</scope>
    <source>
        <strain evidence="5">PS312</strain>
    </source>
</reference>
<keyword evidence="3" id="KW-0106">Calcium</keyword>
<dbReference type="EnsemblMetazoa" id="PPA27999.1">
    <property type="protein sequence ID" value="PPA27999.1"/>
    <property type="gene ID" value="WBGene00117553"/>
</dbReference>
<dbReference type="InterPro" id="IPR052110">
    <property type="entry name" value="MCFD2-like"/>
</dbReference>
<dbReference type="InterPro" id="IPR018247">
    <property type="entry name" value="EF_Hand_1_Ca_BS"/>
</dbReference>
<dbReference type="InterPro" id="IPR002048">
    <property type="entry name" value="EF_hand_dom"/>
</dbReference>
<dbReference type="OrthoDB" id="289247at2759"/>
<accession>A0A8R1YK31</accession>
<keyword evidence="5" id="KW-1185">Reference proteome</keyword>
<dbReference type="PANTHER" id="PTHR23104:SF12">
    <property type="entry name" value="EF-HAND DOMAIN-CONTAINING PROTEIN"/>
    <property type="match status" value="1"/>
</dbReference>
<dbReference type="Proteomes" id="UP000005239">
    <property type="component" value="Unassembled WGS sequence"/>
</dbReference>
<evidence type="ECO:0000256" key="1">
    <source>
        <dbReference type="ARBA" id="ARBA00022729"/>
    </source>
</evidence>
<sequence>MERLLAVAVGVLLLIAVVTPHSEYDHDHNFGEAGDVKDEAHIREHMGDKIDLPPHIEAARTRFLYFEMCDLNKDSVIDGIEILKMMSHGHEKGSSMPGNPIEDEEQFIRRIDKTLEDMDFDGNGLITYPEFSRHQEMQSTHFTSRA</sequence>
<dbReference type="PROSITE" id="PS00018">
    <property type="entry name" value="EF_HAND_1"/>
    <property type="match status" value="1"/>
</dbReference>
<name>A0A2A6CGZ8_PRIPA</name>
<evidence type="ECO:0000256" key="2">
    <source>
        <dbReference type="ARBA" id="ARBA00022737"/>
    </source>
</evidence>
<dbReference type="InterPro" id="IPR011992">
    <property type="entry name" value="EF-hand-dom_pair"/>
</dbReference>
<keyword evidence="1" id="KW-0732">Signal</keyword>
<evidence type="ECO:0000313" key="4">
    <source>
        <dbReference type="EnsemblMetazoa" id="PPA27999.1"/>
    </source>
</evidence>
<protein>
    <submittedName>
        <fullName evidence="4">HLH domain-containing protein</fullName>
    </submittedName>
</protein>
<dbReference type="PANTHER" id="PTHR23104">
    <property type="entry name" value="MULTIPLE COAGULATION FACTOR DEFICIENCY PROTEIN 2 NEURAL STEM CELL DERIVED NEURONAL SURVIVAL PROTEIN"/>
    <property type="match status" value="1"/>
</dbReference>
<dbReference type="Gene3D" id="1.10.238.10">
    <property type="entry name" value="EF-hand"/>
    <property type="match status" value="1"/>
</dbReference>
<dbReference type="PROSITE" id="PS50222">
    <property type="entry name" value="EF_HAND_2"/>
    <property type="match status" value="1"/>
</dbReference>
<evidence type="ECO:0000256" key="3">
    <source>
        <dbReference type="ARBA" id="ARBA00022837"/>
    </source>
</evidence>